<dbReference type="Proteomes" id="UP000230423">
    <property type="component" value="Unassembled WGS sequence"/>
</dbReference>
<evidence type="ECO:0000313" key="4">
    <source>
        <dbReference type="Proteomes" id="UP000230423"/>
    </source>
</evidence>
<dbReference type="EMBL" id="KZ371532">
    <property type="protein sequence ID" value="PIO57112.1"/>
    <property type="molecule type" value="Genomic_DNA"/>
</dbReference>
<dbReference type="Gene3D" id="3.40.390.10">
    <property type="entry name" value="Collagenase (Catalytic Domain)"/>
    <property type="match status" value="1"/>
</dbReference>
<dbReference type="GO" id="GO:0004222">
    <property type="term" value="F:metalloendopeptidase activity"/>
    <property type="evidence" value="ECO:0007669"/>
    <property type="project" value="InterPro"/>
</dbReference>
<evidence type="ECO:0000313" key="3">
    <source>
        <dbReference type="EMBL" id="PIO57112.1"/>
    </source>
</evidence>
<proteinExistence type="predicted"/>
<name>A0A2G9THU9_TELCI</name>
<gene>
    <name evidence="3" type="ORF">TELCIR_21485</name>
</gene>
<dbReference type="Pfam" id="PF01400">
    <property type="entry name" value="Astacin"/>
    <property type="match status" value="1"/>
</dbReference>
<comment type="caution">
    <text evidence="1">Lacks conserved residue(s) required for the propagation of feature annotation.</text>
</comment>
<sequence length="138" mass="15490">MGGLNCSMLQSKILYYGTDVMVTAADNGIFDRDILLTEKQANFLLNELGKAGEGTDVPAPGGKFKRSSIFFEDHPVQKWDLRSPIPYTFDASLAEFDKNDVRNALKEIEEKTCIRFEYLATAPKGYHINYQKVDSATL</sequence>
<feature type="domain" description="Peptidase M12A" evidence="2">
    <location>
        <begin position="67"/>
        <end position="138"/>
    </location>
</feature>
<accession>A0A2G9THU9</accession>
<keyword evidence="4" id="KW-1185">Reference proteome</keyword>
<protein>
    <recommendedName>
        <fullName evidence="2">Peptidase M12A domain-containing protein</fullName>
    </recommendedName>
</protein>
<evidence type="ECO:0000256" key="1">
    <source>
        <dbReference type="PROSITE-ProRule" id="PRU01211"/>
    </source>
</evidence>
<dbReference type="PROSITE" id="PS51864">
    <property type="entry name" value="ASTACIN"/>
    <property type="match status" value="1"/>
</dbReference>
<dbReference type="AlphaFoldDB" id="A0A2G9THU9"/>
<organism evidence="3 4">
    <name type="scientific">Teladorsagia circumcincta</name>
    <name type="common">Brown stomach worm</name>
    <name type="synonym">Ostertagia circumcincta</name>
    <dbReference type="NCBI Taxonomy" id="45464"/>
    <lineage>
        <taxon>Eukaryota</taxon>
        <taxon>Metazoa</taxon>
        <taxon>Ecdysozoa</taxon>
        <taxon>Nematoda</taxon>
        <taxon>Chromadorea</taxon>
        <taxon>Rhabditida</taxon>
        <taxon>Rhabditina</taxon>
        <taxon>Rhabditomorpha</taxon>
        <taxon>Strongyloidea</taxon>
        <taxon>Trichostrongylidae</taxon>
        <taxon>Teladorsagia</taxon>
    </lineage>
</organism>
<dbReference type="InterPro" id="IPR024079">
    <property type="entry name" value="MetalloPept_cat_dom_sf"/>
</dbReference>
<dbReference type="InterPro" id="IPR001506">
    <property type="entry name" value="Peptidase_M12A"/>
</dbReference>
<dbReference type="GO" id="GO:0006508">
    <property type="term" value="P:proteolysis"/>
    <property type="evidence" value="ECO:0007669"/>
    <property type="project" value="InterPro"/>
</dbReference>
<dbReference type="OrthoDB" id="291007at2759"/>
<reference evidence="3 4" key="1">
    <citation type="submission" date="2015-09" db="EMBL/GenBank/DDBJ databases">
        <title>Draft genome of the parasitic nematode Teladorsagia circumcincta isolate WARC Sus (inbred).</title>
        <authorList>
            <person name="Mitreva M."/>
        </authorList>
    </citation>
    <scope>NUCLEOTIDE SEQUENCE [LARGE SCALE GENOMIC DNA]</scope>
    <source>
        <strain evidence="3 4">S</strain>
    </source>
</reference>
<evidence type="ECO:0000259" key="2">
    <source>
        <dbReference type="PROSITE" id="PS51864"/>
    </source>
</evidence>